<comment type="caution">
    <text evidence="2">The sequence shown here is derived from an EMBL/GenBank/DDBJ whole genome shotgun (WGS) entry which is preliminary data.</text>
</comment>
<sequence>MSKGTGWAARLQVAVGGKGLVGHAGAVLLRQCADRTGLTGALNAVLPQGAGPGWWDRGTVLVCLATAIVLGATSMSDIALLTHQALVFADPPSVATVRRALDELDETALHRIGKARARVRARVWDLLAARPQGFPWLTVAGKVLTGWVVIDLDATLITAHSDKQGAAATFKKGYGFHPLGAWCSNTAESLAMLLRPGSAGSNTVTDHIRVLGDAIAQLPAAYRRKILIRVDGAGATHDLLKHIVQMNRAWRSVKFTVGWTITDADEAAIDLLPADAWIDSLDPGGAAVSTAHVAELTGLNQRVQAWVKGLRLIVRRTRPSARHAKNLTDLEKRTGWRYQVVATNIGRIAGLPGSHQPQWLDLLHRSHATVEDRVRTNKAMGLRNLPSKSWTVNQGWVLAANLAADISAWTRLLGLHDQPELADAEPDTLRYRILHLPAKLATHARRKILSVPDSWPWADAFALCWQRLTTLPQTTTPLTT</sequence>
<protein>
    <submittedName>
        <fullName evidence="2">IS1380 family transposase</fullName>
    </submittedName>
</protein>
<dbReference type="EMBL" id="JBHTBJ010000099">
    <property type="protein sequence ID" value="MFC7280238.1"/>
    <property type="molecule type" value="Genomic_DNA"/>
</dbReference>
<evidence type="ECO:0000313" key="2">
    <source>
        <dbReference type="EMBL" id="MFC7280238.1"/>
    </source>
</evidence>
<dbReference type="InterPro" id="IPR025668">
    <property type="entry name" value="Tnp_DDE_dom"/>
</dbReference>
<name>A0ABW2I601_9ACTN</name>
<dbReference type="RefSeq" id="WP_378978336.1">
    <property type="nucleotide sequence ID" value="NZ_JBHTBJ010000099.1"/>
</dbReference>
<keyword evidence="3" id="KW-1185">Reference proteome</keyword>
<feature type="domain" description="Transposase DDE" evidence="1">
    <location>
        <begin position="9"/>
        <end position="472"/>
    </location>
</feature>
<proteinExistence type="predicted"/>
<accession>A0ABW2I601</accession>
<gene>
    <name evidence="2" type="ORF">ACFQS1_40330</name>
</gene>
<dbReference type="NCBIfam" id="NF033539">
    <property type="entry name" value="transpos_IS1380"/>
    <property type="match status" value="1"/>
</dbReference>
<evidence type="ECO:0000313" key="3">
    <source>
        <dbReference type="Proteomes" id="UP001596548"/>
    </source>
</evidence>
<dbReference type="Proteomes" id="UP001596548">
    <property type="component" value="Unassembled WGS sequence"/>
</dbReference>
<evidence type="ECO:0000259" key="1">
    <source>
        <dbReference type="Pfam" id="PF13701"/>
    </source>
</evidence>
<organism evidence="2 3">
    <name type="scientific">Paractinoplanes rhizophilus</name>
    <dbReference type="NCBI Taxonomy" id="1416877"/>
    <lineage>
        <taxon>Bacteria</taxon>
        <taxon>Bacillati</taxon>
        <taxon>Actinomycetota</taxon>
        <taxon>Actinomycetes</taxon>
        <taxon>Micromonosporales</taxon>
        <taxon>Micromonosporaceae</taxon>
        <taxon>Paractinoplanes</taxon>
    </lineage>
</organism>
<dbReference type="InterPro" id="IPR047960">
    <property type="entry name" value="Transpos_IS1380"/>
</dbReference>
<reference evidence="3" key="1">
    <citation type="journal article" date="2019" name="Int. J. Syst. Evol. Microbiol.">
        <title>The Global Catalogue of Microorganisms (GCM) 10K type strain sequencing project: providing services to taxonomists for standard genome sequencing and annotation.</title>
        <authorList>
            <consortium name="The Broad Institute Genomics Platform"/>
            <consortium name="The Broad Institute Genome Sequencing Center for Infectious Disease"/>
            <person name="Wu L."/>
            <person name="Ma J."/>
        </authorList>
    </citation>
    <scope>NUCLEOTIDE SEQUENCE [LARGE SCALE GENOMIC DNA]</scope>
    <source>
        <strain evidence="3">XZYJT-10</strain>
    </source>
</reference>
<dbReference type="Pfam" id="PF13701">
    <property type="entry name" value="DDE_Tnp_1_4"/>
    <property type="match status" value="1"/>
</dbReference>